<dbReference type="GO" id="GO:0046872">
    <property type="term" value="F:metal ion binding"/>
    <property type="evidence" value="ECO:0007669"/>
    <property type="project" value="UniProtKB-KW"/>
</dbReference>
<dbReference type="GO" id="GO:0003887">
    <property type="term" value="F:DNA-directed DNA polymerase activity"/>
    <property type="evidence" value="ECO:0007669"/>
    <property type="project" value="UniProtKB-KW"/>
</dbReference>
<keyword evidence="9" id="KW-0233">DNA recombination</keyword>
<dbReference type="PANTHER" id="PTHR42648:SF11">
    <property type="entry name" value="TRANSPOSON TY4-P GAG-POL POLYPROTEIN"/>
    <property type="match status" value="1"/>
</dbReference>
<evidence type="ECO:0000313" key="12">
    <source>
        <dbReference type="Proteomes" id="UP000036403"/>
    </source>
</evidence>
<dbReference type="OrthoDB" id="7691805at2759"/>
<evidence type="ECO:0000256" key="3">
    <source>
        <dbReference type="ARBA" id="ARBA00022759"/>
    </source>
</evidence>
<evidence type="ECO:0000259" key="10">
    <source>
        <dbReference type="PROSITE" id="PS50994"/>
    </source>
</evidence>
<comment type="caution">
    <text evidence="11">The sequence shown here is derived from an EMBL/GenBank/DDBJ whole genome shotgun (WGS) entry which is preliminary data.</text>
</comment>
<keyword evidence="3" id="KW-0255">Endonuclease</keyword>
<keyword evidence="1" id="KW-0540">Nuclease</keyword>
<dbReference type="PaxDb" id="67767-A0A0J7NCC3"/>
<evidence type="ECO:0000313" key="11">
    <source>
        <dbReference type="EMBL" id="KMQ90225.1"/>
    </source>
</evidence>
<keyword evidence="2" id="KW-0479">Metal-binding</keyword>
<evidence type="ECO:0000256" key="2">
    <source>
        <dbReference type="ARBA" id="ARBA00022723"/>
    </source>
</evidence>
<gene>
    <name evidence="11" type="ORF">RF55_10036</name>
</gene>
<dbReference type="SUPFAM" id="SSF53098">
    <property type="entry name" value="Ribonuclease H-like"/>
    <property type="match status" value="1"/>
</dbReference>
<keyword evidence="6" id="KW-0229">DNA integration</keyword>
<dbReference type="GO" id="GO:0003964">
    <property type="term" value="F:RNA-directed DNA polymerase activity"/>
    <property type="evidence" value="ECO:0007669"/>
    <property type="project" value="UniProtKB-KW"/>
</dbReference>
<dbReference type="EMBL" id="LBMM01006899">
    <property type="protein sequence ID" value="KMQ90225.1"/>
    <property type="molecule type" value="Genomic_DNA"/>
</dbReference>
<dbReference type="Pfam" id="PF00665">
    <property type="entry name" value="rve"/>
    <property type="match status" value="1"/>
</dbReference>
<protein>
    <submittedName>
        <fullName evidence="11">Retrovirus-related pol polyprotein from transposon tnt 1-94</fullName>
    </submittedName>
</protein>
<evidence type="ECO:0000256" key="7">
    <source>
        <dbReference type="ARBA" id="ARBA00022918"/>
    </source>
</evidence>
<keyword evidence="8" id="KW-0548">Nucleotidyltransferase</keyword>
<dbReference type="Proteomes" id="UP000036403">
    <property type="component" value="Unassembled WGS sequence"/>
</dbReference>
<evidence type="ECO:0000256" key="9">
    <source>
        <dbReference type="ARBA" id="ARBA00023172"/>
    </source>
</evidence>
<dbReference type="GO" id="GO:0015074">
    <property type="term" value="P:DNA integration"/>
    <property type="evidence" value="ECO:0007669"/>
    <property type="project" value="UniProtKB-KW"/>
</dbReference>
<dbReference type="PANTHER" id="PTHR42648">
    <property type="entry name" value="TRANSPOSASE, PUTATIVE-RELATED"/>
    <property type="match status" value="1"/>
</dbReference>
<dbReference type="Gene3D" id="3.30.420.10">
    <property type="entry name" value="Ribonuclease H-like superfamily/Ribonuclease H"/>
    <property type="match status" value="1"/>
</dbReference>
<keyword evidence="12" id="KW-1185">Reference proteome</keyword>
<evidence type="ECO:0000256" key="5">
    <source>
        <dbReference type="ARBA" id="ARBA00022842"/>
    </source>
</evidence>
<organism evidence="11 12">
    <name type="scientific">Lasius niger</name>
    <name type="common">Black garden ant</name>
    <dbReference type="NCBI Taxonomy" id="67767"/>
    <lineage>
        <taxon>Eukaryota</taxon>
        <taxon>Metazoa</taxon>
        <taxon>Ecdysozoa</taxon>
        <taxon>Arthropoda</taxon>
        <taxon>Hexapoda</taxon>
        <taxon>Insecta</taxon>
        <taxon>Pterygota</taxon>
        <taxon>Neoptera</taxon>
        <taxon>Endopterygota</taxon>
        <taxon>Hymenoptera</taxon>
        <taxon>Apocrita</taxon>
        <taxon>Aculeata</taxon>
        <taxon>Formicoidea</taxon>
        <taxon>Formicidae</taxon>
        <taxon>Formicinae</taxon>
        <taxon>Lasius</taxon>
        <taxon>Lasius</taxon>
    </lineage>
</organism>
<dbReference type="InterPro" id="IPR036397">
    <property type="entry name" value="RNaseH_sf"/>
</dbReference>
<evidence type="ECO:0000256" key="1">
    <source>
        <dbReference type="ARBA" id="ARBA00022722"/>
    </source>
</evidence>
<feature type="domain" description="Integrase catalytic" evidence="10">
    <location>
        <begin position="6"/>
        <end position="116"/>
    </location>
</feature>
<dbReference type="AlphaFoldDB" id="A0A0J7NCC3"/>
<dbReference type="PROSITE" id="PS50994">
    <property type="entry name" value="INTEGRASE"/>
    <property type="match status" value="1"/>
</dbReference>
<keyword evidence="8" id="KW-0808">Transferase</keyword>
<dbReference type="GO" id="GO:0003676">
    <property type="term" value="F:nucleic acid binding"/>
    <property type="evidence" value="ECO:0007669"/>
    <property type="project" value="InterPro"/>
</dbReference>
<evidence type="ECO:0000256" key="4">
    <source>
        <dbReference type="ARBA" id="ARBA00022801"/>
    </source>
</evidence>
<name>A0A0J7NCC3_LASNI</name>
<keyword evidence="7" id="KW-0695">RNA-directed DNA polymerase</keyword>
<evidence type="ECO:0000256" key="6">
    <source>
        <dbReference type="ARBA" id="ARBA00022908"/>
    </source>
</evidence>
<dbReference type="GO" id="GO:0016787">
    <property type="term" value="F:hydrolase activity"/>
    <property type="evidence" value="ECO:0007669"/>
    <property type="project" value="UniProtKB-KW"/>
</dbReference>
<dbReference type="InterPro" id="IPR001584">
    <property type="entry name" value="Integrase_cat-core"/>
</dbReference>
<dbReference type="STRING" id="67767.A0A0J7NCC3"/>
<dbReference type="InterPro" id="IPR012337">
    <property type="entry name" value="RNaseH-like_sf"/>
</dbReference>
<accession>A0A0J7NCC3</accession>
<keyword evidence="8" id="KW-0239">DNA-directed DNA polymerase</keyword>
<dbReference type="GO" id="GO:0006310">
    <property type="term" value="P:DNA recombination"/>
    <property type="evidence" value="ECO:0007669"/>
    <property type="project" value="UniProtKB-KW"/>
</dbReference>
<keyword evidence="4" id="KW-0378">Hydrolase</keyword>
<proteinExistence type="predicted"/>
<dbReference type="InterPro" id="IPR039537">
    <property type="entry name" value="Retrotran_Ty1/copia-like"/>
</dbReference>
<evidence type="ECO:0000256" key="8">
    <source>
        <dbReference type="ARBA" id="ARBA00022932"/>
    </source>
</evidence>
<keyword evidence="5" id="KW-0460">Magnesium</keyword>
<dbReference type="GO" id="GO:0004519">
    <property type="term" value="F:endonuclease activity"/>
    <property type="evidence" value="ECO:0007669"/>
    <property type="project" value="UniProtKB-KW"/>
</dbReference>
<sequence>MGKLHRLPFPHDTSKTRSIGEIVHADLCGPMPTKSFGGSKYYLLLKDDYSHYREVCFIESKTETTDCVEKFLKKAEKQCPKGVRVLRTDNGLEFVNSEMKELTSRLGIRHQRTVAY</sequence>
<reference evidence="11 12" key="1">
    <citation type="submission" date="2015-04" db="EMBL/GenBank/DDBJ databases">
        <title>Lasius niger genome sequencing.</title>
        <authorList>
            <person name="Konorov E.A."/>
            <person name="Nikitin M.A."/>
            <person name="Kirill M.V."/>
            <person name="Chang P."/>
        </authorList>
    </citation>
    <scope>NUCLEOTIDE SEQUENCE [LARGE SCALE GENOMIC DNA]</scope>
    <source>
        <tissue evidence="11">Whole</tissue>
    </source>
</reference>